<gene>
    <name evidence="2" type="ORF">LVIROSA_LOCUS13283</name>
</gene>
<dbReference type="InterPro" id="IPR012337">
    <property type="entry name" value="RNaseH-like_sf"/>
</dbReference>
<protein>
    <recommendedName>
        <fullName evidence="1">HAT C-terminal dimerisation domain-containing protein</fullName>
    </recommendedName>
</protein>
<dbReference type="AlphaFoldDB" id="A0AAU9ML38"/>
<organism evidence="2 3">
    <name type="scientific">Lactuca virosa</name>
    <dbReference type="NCBI Taxonomy" id="75947"/>
    <lineage>
        <taxon>Eukaryota</taxon>
        <taxon>Viridiplantae</taxon>
        <taxon>Streptophyta</taxon>
        <taxon>Embryophyta</taxon>
        <taxon>Tracheophyta</taxon>
        <taxon>Spermatophyta</taxon>
        <taxon>Magnoliopsida</taxon>
        <taxon>eudicotyledons</taxon>
        <taxon>Gunneridae</taxon>
        <taxon>Pentapetalae</taxon>
        <taxon>asterids</taxon>
        <taxon>campanulids</taxon>
        <taxon>Asterales</taxon>
        <taxon>Asteraceae</taxon>
        <taxon>Cichorioideae</taxon>
        <taxon>Cichorieae</taxon>
        <taxon>Lactucinae</taxon>
        <taxon>Lactuca</taxon>
    </lineage>
</organism>
<dbReference type="Pfam" id="PF05699">
    <property type="entry name" value="Dimer_Tnp_hAT"/>
    <property type="match status" value="1"/>
</dbReference>
<dbReference type="EMBL" id="CAKMRJ010002223">
    <property type="protein sequence ID" value="CAH1426191.1"/>
    <property type="molecule type" value="Genomic_DNA"/>
</dbReference>
<dbReference type="InterPro" id="IPR008906">
    <property type="entry name" value="HATC_C_dom"/>
</dbReference>
<dbReference type="Proteomes" id="UP001157418">
    <property type="component" value="Unassembled WGS sequence"/>
</dbReference>
<proteinExistence type="predicted"/>
<evidence type="ECO:0000313" key="2">
    <source>
        <dbReference type="EMBL" id="CAH1426191.1"/>
    </source>
</evidence>
<comment type="caution">
    <text evidence="2">The sequence shown here is derived from an EMBL/GenBank/DDBJ whole genome shotgun (WGS) entry which is preliminary data.</text>
</comment>
<accession>A0AAU9ML38</accession>
<sequence length="169" mass="19381">MVDGDKKPAMGYIYESMDRAKETITASFLHKEEHYKKAFEYIDARWGCQLHKPLHAAGFFLNPKLYYKNPENAMCVEVINGLYATIQKLVPDLSTQDKIGEQLDLYQNAQVLFGNPMATRQRDKKATADWWSTYGALAPELHKFAIRVLSLTCSATGCERNWSVFQQLH</sequence>
<evidence type="ECO:0000313" key="3">
    <source>
        <dbReference type="Proteomes" id="UP001157418"/>
    </source>
</evidence>
<reference evidence="2 3" key="1">
    <citation type="submission" date="2022-01" db="EMBL/GenBank/DDBJ databases">
        <authorList>
            <person name="Xiong W."/>
            <person name="Schranz E."/>
        </authorList>
    </citation>
    <scope>NUCLEOTIDE SEQUENCE [LARGE SCALE GENOMIC DNA]</scope>
</reference>
<dbReference type="SUPFAM" id="SSF53098">
    <property type="entry name" value="Ribonuclease H-like"/>
    <property type="match status" value="1"/>
</dbReference>
<name>A0AAU9ML38_9ASTR</name>
<feature type="domain" description="HAT C-terminal dimerisation" evidence="1">
    <location>
        <begin position="127"/>
        <end position="166"/>
    </location>
</feature>
<dbReference type="GO" id="GO:0046983">
    <property type="term" value="F:protein dimerization activity"/>
    <property type="evidence" value="ECO:0007669"/>
    <property type="project" value="InterPro"/>
</dbReference>
<keyword evidence="3" id="KW-1185">Reference proteome</keyword>
<evidence type="ECO:0000259" key="1">
    <source>
        <dbReference type="Pfam" id="PF05699"/>
    </source>
</evidence>